<dbReference type="SUPFAM" id="SSF51735">
    <property type="entry name" value="NAD(P)-binding Rossmann-fold domains"/>
    <property type="match status" value="1"/>
</dbReference>
<gene>
    <name evidence="2" type="primary">rfbG_2</name>
    <name evidence="2" type="ORF">GCM10008964_20370</name>
</gene>
<accession>A0ABN0TS85</accession>
<protein>
    <submittedName>
        <fullName evidence="2">CDP-glucose 4,6-dehydratase</fullName>
    </submittedName>
</protein>
<dbReference type="InterPro" id="IPR016040">
    <property type="entry name" value="NAD(P)-bd_dom"/>
</dbReference>
<dbReference type="PANTHER" id="PTHR43000">
    <property type="entry name" value="DTDP-D-GLUCOSE 4,6-DEHYDRATASE-RELATED"/>
    <property type="match status" value="1"/>
</dbReference>
<reference evidence="2 3" key="1">
    <citation type="journal article" date="2019" name="Int. J. Syst. Evol. Microbiol.">
        <title>The Global Catalogue of Microorganisms (GCM) 10K type strain sequencing project: providing services to taxonomists for standard genome sequencing and annotation.</title>
        <authorList>
            <consortium name="The Broad Institute Genomics Platform"/>
            <consortium name="The Broad Institute Genome Sequencing Center for Infectious Disease"/>
            <person name="Wu L."/>
            <person name="Ma J."/>
        </authorList>
    </citation>
    <scope>NUCLEOTIDE SEQUENCE [LARGE SCALE GENOMIC DNA]</scope>
    <source>
        <strain evidence="2 3">JCM 6886</strain>
    </source>
</reference>
<evidence type="ECO:0000313" key="3">
    <source>
        <dbReference type="Proteomes" id="UP001501476"/>
    </source>
</evidence>
<dbReference type="InterPro" id="IPR036291">
    <property type="entry name" value="NAD(P)-bd_dom_sf"/>
</dbReference>
<comment type="caution">
    <text evidence="2">The sequence shown here is derived from an EMBL/GenBank/DDBJ whole genome shotgun (WGS) entry which is preliminary data.</text>
</comment>
<dbReference type="CDD" id="cd05252">
    <property type="entry name" value="CDP_GD_SDR_e"/>
    <property type="match status" value="1"/>
</dbReference>
<name>A0ABN0TS85_9GAMM</name>
<dbReference type="InterPro" id="IPR013445">
    <property type="entry name" value="CDP_4_6_deHydtase"/>
</dbReference>
<dbReference type="EMBL" id="BAAADG010000006">
    <property type="protein sequence ID" value="GAA0228886.1"/>
    <property type="molecule type" value="Genomic_DNA"/>
</dbReference>
<evidence type="ECO:0000259" key="1">
    <source>
        <dbReference type="Pfam" id="PF16363"/>
    </source>
</evidence>
<dbReference type="NCBIfam" id="TIGR02622">
    <property type="entry name" value="CDP_4_6_dhtase"/>
    <property type="match status" value="1"/>
</dbReference>
<keyword evidence="3" id="KW-1185">Reference proteome</keyword>
<sequence length="359" mass="40679">MESVVIDKTFWQNKSVLITGHTGFKGSWLSLWLTQLGAKVTGYALEPNTTPSIYQALELETIINSVIADISDLSTLSDVVNQTQPDVVFHLAAQSLVKPSYLDPVGTYQTNVMGTVNLLETVRHCPSVQAVVVVTSDKCYENHEWSWPYRENDRLGGHDPYSNSKGCAELVTSAYRQSFFMDNKTAIASARAGNVIGGGDWSEYRLVPDLIKANQTGHSLEIRHPRAIRPWQHVLEPLSGYLLLAQQLIECGEEVGDAWNFGPEMEDTKPVDYIVEFAQQRWPSLDWFAPQHNEHHEASILMLDCSKARQQLHWQPVWHIDDALSLTFDWYDAFYSGKPMREISLQQIQQFVQASKRAR</sequence>
<organism evidence="2 3">
    <name type="scientific">Methylophaga marina</name>
    <dbReference type="NCBI Taxonomy" id="45495"/>
    <lineage>
        <taxon>Bacteria</taxon>
        <taxon>Pseudomonadati</taxon>
        <taxon>Pseudomonadota</taxon>
        <taxon>Gammaproteobacteria</taxon>
        <taxon>Thiotrichales</taxon>
        <taxon>Piscirickettsiaceae</taxon>
        <taxon>Methylophaga</taxon>
    </lineage>
</organism>
<evidence type="ECO:0000313" key="2">
    <source>
        <dbReference type="EMBL" id="GAA0228886.1"/>
    </source>
</evidence>
<dbReference type="Gene3D" id="3.40.50.720">
    <property type="entry name" value="NAD(P)-binding Rossmann-like Domain"/>
    <property type="match status" value="1"/>
</dbReference>
<dbReference type="RefSeq" id="WP_286305614.1">
    <property type="nucleotide sequence ID" value="NZ_AP027741.1"/>
</dbReference>
<feature type="domain" description="NAD(P)-binding" evidence="1">
    <location>
        <begin position="17"/>
        <end position="324"/>
    </location>
</feature>
<dbReference type="Gene3D" id="3.90.25.10">
    <property type="entry name" value="UDP-galactose 4-epimerase, domain 1"/>
    <property type="match status" value="1"/>
</dbReference>
<dbReference type="Proteomes" id="UP001501476">
    <property type="component" value="Unassembled WGS sequence"/>
</dbReference>
<dbReference type="Pfam" id="PF16363">
    <property type="entry name" value="GDP_Man_Dehyd"/>
    <property type="match status" value="1"/>
</dbReference>
<proteinExistence type="predicted"/>